<feature type="binding site" evidence="5">
    <location>
        <position position="91"/>
    </location>
    <ligand>
        <name>Mg(2+)</name>
        <dbReference type="ChEBI" id="CHEBI:18420"/>
        <label>1</label>
        <note>catalytic</note>
    </ligand>
</feature>
<reference evidence="6 7" key="1">
    <citation type="submission" date="2015-01" db="EMBL/GenBank/DDBJ databases">
        <title>Paenibacillus swuensis/DY6/whole genome sequencing.</title>
        <authorList>
            <person name="Kim M.K."/>
            <person name="Srinivasan S."/>
            <person name="Lee J.-J."/>
        </authorList>
    </citation>
    <scope>NUCLEOTIDE SEQUENCE [LARGE SCALE GENOMIC DNA]</scope>
    <source>
        <strain evidence="6 7">DY6</strain>
    </source>
</reference>
<dbReference type="InterPro" id="IPR000760">
    <property type="entry name" value="Inositol_monophosphatase-like"/>
</dbReference>
<dbReference type="EMBL" id="CP011388">
    <property type="protein sequence ID" value="ANE48133.1"/>
    <property type="molecule type" value="Genomic_DNA"/>
</dbReference>
<dbReference type="GO" id="GO:0046872">
    <property type="term" value="F:metal ion binding"/>
    <property type="evidence" value="ECO:0007669"/>
    <property type="project" value="UniProtKB-KW"/>
</dbReference>
<dbReference type="AlphaFoldDB" id="A0A172TMZ2"/>
<evidence type="ECO:0000256" key="3">
    <source>
        <dbReference type="ARBA" id="ARBA00022801"/>
    </source>
</evidence>
<dbReference type="Gene3D" id="3.30.540.10">
    <property type="entry name" value="Fructose-1,6-Bisphosphatase, subunit A, domain 1"/>
    <property type="match status" value="1"/>
</dbReference>
<evidence type="ECO:0000256" key="1">
    <source>
        <dbReference type="ARBA" id="ARBA00001946"/>
    </source>
</evidence>
<sequence>MHDHILSKAKTVAVNAAREAGQIQKKHFESFDFVADDKGDHGDIVTEVDLLAERVILTSLKEQFPNHQIRSEETGWIGVEGDWLWLVDPLDGTNNFAIGLPLFGVSLTLLYRQKPVLGVIYETITDKLYIAEQGRGATCNGQQIELIYSTERKPRKMTVGWIQGHAVQKDAGALLLRQFEEHTFKRILRLWAPTLVWCMLAKGTIDGIIVYNSEGDDLYSGVLMVKEAGGVVMDFEGKDFTGMSTEPYLIACHPRDRELMLQLVSEGVKPL</sequence>
<dbReference type="GO" id="GO:0006020">
    <property type="term" value="P:inositol metabolic process"/>
    <property type="evidence" value="ECO:0007669"/>
    <property type="project" value="TreeGrafter"/>
</dbReference>
<evidence type="ECO:0000313" key="6">
    <source>
        <dbReference type="EMBL" id="ANE48133.1"/>
    </source>
</evidence>
<keyword evidence="4 5" id="KW-0460">Magnesium</keyword>
<dbReference type="PANTHER" id="PTHR20854">
    <property type="entry name" value="INOSITOL MONOPHOSPHATASE"/>
    <property type="match status" value="1"/>
</dbReference>
<dbReference type="GO" id="GO:0007165">
    <property type="term" value="P:signal transduction"/>
    <property type="evidence" value="ECO:0007669"/>
    <property type="project" value="TreeGrafter"/>
</dbReference>
<proteinExistence type="predicted"/>
<keyword evidence="3" id="KW-0378">Hydrolase</keyword>
<evidence type="ECO:0000256" key="2">
    <source>
        <dbReference type="ARBA" id="ARBA00022723"/>
    </source>
</evidence>
<keyword evidence="7" id="KW-1185">Reference proteome</keyword>
<name>A0A172TMZ2_9BACL</name>
<dbReference type="KEGG" id="pswu:SY83_19640"/>
<evidence type="ECO:0000313" key="7">
    <source>
        <dbReference type="Proteomes" id="UP000076927"/>
    </source>
</evidence>
<dbReference type="RefSeq" id="WP_068609606.1">
    <property type="nucleotide sequence ID" value="NZ_CP011388.1"/>
</dbReference>
<feature type="binding site" evidence="5">
    <location>
        <position position="88"/>
    </location>
    <ligand>
        <name>Mg(2+)</name>
        <dbReference type="ChEBI" id="CHEBI:18420"/>
        <label>1</label>
        <note>catalytic</note>
    </ligand>
</feature>
<keyword evidence="2 5" id="KW-0479">Metal-binding</keyword>
<feature type="binding site" evidence="5">
    <location>
        <position position="217"/>
    </location>
    <ligand>
        <name>Mg(2+)</name>
        <dbReference type="ChEBI" id="CHEBI:18420"/>
        <label>1</label>
        <note>catalytic</note>
    </ligand>
</feature>
<feature type="binding site" evidence="5">
    <location>
        <position position="90"/>
    </location>
    <ligand>
        <name>Mg(2+)</name>
        <dbReference type="ChEBI" id="CHEBI:18420"/>
        <label>2</label>
    </ligand>
</feature>
<feature type="binding site" evidence="5">
    <location>
        <position position="72"/>
    </location>
    <ligand>
        <name>Mg(2+)</name>
        <dbReference type="ChEBI" id="CHEBI:18420"/>
        <label>1</label>
        <note>catalytic</note>
    </ligand>
</feature>
<evidence type="ECO:0000256" key="5">
    <source>
        <dbReference type="PIRSR" id="PIRSR600760-2"/>
    </source>
</evidence>
<evidence type="ECO:0000256" key="4">
    <source>
        <dbReference type="ARBA" id="ARBA00022842"/>
    </source>
</evidence>
<dbReference type="FunFam" id="3.30.540.10:FF:000003">
    <property type="entry name" value="Inositol-1-monophosphatase"/>
    <property type="match status" value="1"/>
</dbReference>
<dbReference type="GO" id="GO:0008934">
    <property type="term" value="F:inositol monophosphate 1-phosphatase activity"/>
    <property type="evidence" value="ECO:0007669"/>
    <property type="project" value="TreeGrafter"/>
</dbReference>
<accession>A0A172TMZ2</accession>
<dbReference type="PANTHER" id="PTHR20854:SF4">
    <property type="entry name" value="INOSITOL-1-MONOPHOSPHATASE-RELATED"/>
    <property type="match status" value="1"/>
</dbReference>
<dbReference type="Pfam" id="PF00459">
    <property type="entry name" value="Inositol_P"/>
    <property type="match status" value="1"/>
</dbReference>
<dbReference type="Gene3D" id="3.40.190.80">
    <property type="match status" value="1"/>
</dbReference>
<dbReference type="SUPFAM" id="SSF56655">
    <property type="entry name" value="Carbohydrate phosphatase"/>
    <property type="match status" value="1"/>
</dbReference>
<protein>
    <submittedName>
        <fullName evidence="6">Inositol phosphatase</fullName>
    </submittedName>
</protein>
<dbReference type="STRING" id="1178515.SY83_19640"/>
<organism evidence="6 7">
    <name type="scientific">Paenibacillus swuensis</name>
    <dbReference type="NCBI Taxonomy" id="1178515"/>
    <lineage>
        <taxon>Bacteria</taxon>
        <taxon>Bacillati</taxon>
        <taxon>Bacillota</taxon>
        <taxon>Bacilli</taxon>
        <taxon>Bacillales</taxon>
        <taxon>Paenibacillaceae</taxon>
        <taxon>Paenibacillus</taxon>
    </lineage>
</organism>
<gene>
    <name evidence="6" type="ORF">SY83_19640</name>
</gene>
<dbReference type="Proteomes" id="UP000076927">
    <property type="component" value="Chromosome"/>
</dbReference>
<dbReference type="PRINTS" id="PR00377">
    <property type="entry name" value="IMPHPHTASES"/>
</dbReference>
<comment type="cofactor">
    <cofactor evidence="1 5">
        <name>Mg(2+)</name>
        <dbReference type="ChEBI" id="CHEBI:18420"/>
    </cofactor>
</comment>
<dbReference type="OrthoDB" id="9772456at2"/>
<dbReference type="PATRIC" id="fig|1178515.4.peg.3973"/>